<name>G6YMB9_9HYPH</name>
<proteinExistence type="predicted"/>
<accession>G6YMB9</accession>
<dbReference type="EMBL" id="AGSN01000271">
    <property type="protein sequence ID" value="EHH02127.1"/>
    <property type="molecule type" value="Genomic_DNA"/>
</dbReference>
<sequence>MLVAKDNLGFGMRFWRYAVLMNNGVVEKLVEAES</sequence>
<protein>
    <submittedName>
        <fullName evidence="1">Redoxin domain-containing protein</fullName>
    </submittedName>
</protein>
<evidence type="ECO:0000313" key="1">
    <source>
        <dbReference type="EMBL" id="EHH02127.1"/>
    </source>
</evidence>
<gene>
    <name evidence="1" type="ORF">MEA186_35849</name>
</gene>
<reference evidence="1 2" key="1">
    <citation type="journal article" date="2012" name="J. Bacteriol.">
        <title>Draft Genome Sequence of Plant Growth-Promoting Rhizobium Mesorhizobium amorphae, Isolated from Zinc-Lead Mine Tailings.</title>
        <authorList>
            <person name="Hao X."/>
            <person name="Lin Y."/>
            <person name="Johnstone L."/>
            <person name="Baltrus D.A."/>
            <person name="Miller S.J."/>
            <person name="Wei G."/>
            <person name="Rensing C."/>
        </authorList>
    </citation>
    <scope>NUCLEOTIDE SEQUENCE [LARGE SCALE GENOMIC DNA]</scope>
    <source>
        <strain evidence="1 2">CCNWGS0123</strain>
    </source>
</reference>
<dbReference type="Gene3D" id="3.40.30.10">
    <property type="entry name" value="Glutaredoxin"/>
    <property type="match status" value="1"/>
</dbReference>
<evidence type="ECO:0000313" key="2">
    <source>
        <dbReference type="Proteomes" id="UP000002949"/>
    </source>
</evidence>
<keyword evidence="2" id="KW-1185">Reference proteome</keyword>
<organism evidence="1 2">
    <name type="scientific">Mesorhizobium amorphae CCNWGS0123</name>
    <dbReference type="NCBI Taxonomy" id="1082933"/>
    <lineage>
        <taxon>Bacteria</taxon>
        <taxon>Pseudomonadati</taxon>
        <taxon>Pseudomonadota</taxon>
        <taxon>Alphaproteobacteria</taxon>
        <taxon>Hyphomicrobiales</taxon>
        <taxon>Phyllobacteriaceae</taxon>
        <taxon>Mesorhizobium</taxon>
    </lineage>
</organism>
<dbReference type="AlphaFoldDB" id="G6YMB9"/>
<dbReference type="Proteomes" id="UP000002949">
    <property type="component" value="Unassembled WGS sequence"/>
</dbReference>